<dbReference type="Proteomes" id="UP001157502">
    <property type="component" value="Chromosome 18"/>
</dbReference>
<keyword evidence="2" id="KW-1185">Reference proteome</keyword>
<organism evidence="1 2">
    <name type="scientific">Dallia pectoralis</name>
    <name type="common">Alaska blackfish</name>
    <dbReference type="NCBI Taxonomy" id="75939"/>
    <lineage>
        <taxon>Eukaryota</taxon>
        <taxon>Metazoa</taxon>
        <taxon>Chordata</taxon>
        <taxon>Craniata</taxon>
        <taxon>Vertebrata</taxon>
        <taxon>Euteleostomi</taxon>
        <taxon>Actinopterygii</taxon>
        <taxon>Neopterygii</taxon>
        <taxon>Teleostei</taxon>
        <taxon>Protacanthopterygii</taxon>
        <taxon>Esociformes</taxon>
        <taxon>Umbridae</taxon>
        <taxon>Dallia</taxon>
    </lineage>
</organism>
<evidence type="ECO:0000313" key="1">
    <source>
        <dbReference type="EMBL" id="KAJ7998283.1"/>
    </source>
</evidence>
<comment type="caution">
    <text evidence="1">The sequence shown here is derived from an EMBL/GenBank/DDBJ whole genome shotgun (WGS) entry which is preliminary data.</text>
</comment>
<sequence length="82" mass="9012">MFMVTTVSSAVVLNQRPASRMRPVTNVDAAHDADQLIKSLKVGRKGCLFGMCSNHWLSSEALCQCTLPGTCPMSLFYVDVFK</sequence>
<protein>
    <submittedName>
        <fullName evidence="1">Uncharacterized protein</fullName>
    </submittedName>
</protein>
<reference evidence="1" key="1">
    <citation type="submission" date="2021-05" db="EMBL/GenBank/DDBJ databases">
        <authorList>
            <person name="Pan Q."/>
            <person name="Jouanno E."/>
            <person name="Zahm M."/>
            <person name="Klopp C."/>
            <person name="Cabau C."/>
            <person name="Louis A."/>
            <person name="Berthelot C."/>
            <person name="Parey E."/>
            <person name="Roest Crollius H."/>
            <person name="Montfort J."/>
            <person name="Robinson-Rechavi M."/>
            <person name="Bouchez O."/>
            <person name="Lampietro C."/>
            <person name="Lopez Roques C."/>
            <person name="Donnadieu C."/>
            <person name="Postlethwait J."/>
            <person name="Bobe J."/>
            <person name="Dillon D."/>
            <person name="Chandos A."/>
            <person name="von Hippel F."/>
            <person name="Guiguen Y."/>
        </authorList>
    </citation>
    <scope>NUCLEOTIDE SEQUENCE</scope>
    <source>
        <strain evidence="1">YG-Jan2019</strain>
    </source>
</reference>
<proteinExistence type="predicted"/>
<dbReference type="EMBL" id="CM055745">
    <property type="protein sequence ID" value="KAJ7998283.1"/>
    <property type="molecule type" value="Genomic_DNA"/>
</dbReference>
<evidence type="ECO:0000313" key="2">
    <source>
        <dbReference type="Proteomes" id="UP001157502"/>
    </source>
</evidence>
<name>A0ACC2G492_DALPE</name>
<accession>A0ACC2G492</accession>
<gene>
    <name evidence="1" type="ORF">DPEC_G00221090</name>
</gene>